<accession>A0A607YAZ5</accession>
<feature type="region of interest" description="Disordered" evidence="1">
    <location>
        <begin position="40"/>
        <end position="65"/>
    </location>
</feature>
<keyword evidence="2" id="KW-0732">Signal</keyword>
<evidence type="ECO:0000256" key="1">
    <source>
        <dbReference type="SAM" id="MobiDB-lite"/>
    </source>
</evidence>
<feature type="signal peptide" evidence="2">
    <location>
        <begin position="1"/>
        <end position="24"/>
    </location>
</feature>
<evidence type="ECO:0000256" key="2">
    <source>
        <dbReference type="SAM" id="SignalP"/>
    </source>
</evidence>
<gene>
    <name evidence="3" type="primary">pilP</name>
    <name evidence="3" type="ORF">D3D97_20260</name>
</gene>
<feature type="compositionally biased region" description="Polar residues" evidence="1">
    <location>
        <begin position="54"/>
        <end position="64"/>
    </location>
</feature>
<organism evidence="3">
    <name type="scientific">Salmonella enterica subsp. enterica serovar Albany</name>
    <dbReference type="NCBI Taxonomy" id="211968"/>
    <lineage>
        <taxon>Bacteria</taxon>
        <taxon>Pseudomonadati</taxon>
        <taxon>Pseudomonadota</taxon>
        <taxon>Gammaproteobacteria</taxon>
        <taxon>Enterobacterales</taxon>
        <taxon>Enterobacteriaceae</taxon>
        <taxon>Salmonella</taxon>
    </lineage>
</organism>
<proteinExistence type="predicted"/>
<dbReference type="AlphaFoldDB" id="A0A607YAZ5"/>
<sequence length="202" mass="20821">MFMPKNSVFIRGVILMAFSTSVFAQPTSVVPLSADVIPATSGREPSTAAPEAVSSKTPVDSSETVPIFPGNSVTGGELEALQAKTLLLEAKVQAARLKKLLSEVARWSPADSAPSVSDPVAGVPVGMSGTPVQTPPVEARHSGRIAVLEVSGRGQNLQATLSFPDGRQGVVQVGSLLPGTSLTVKAITLSSVTLSDGQQLMF</sequence>
<feature type="chain" id="PRO_5026151181" evidence="2">
    <location>
        <begin position="25"/>
        <end position="202"/>
    </location>
</feature>
<dbReference type="NCBIfam" id="TIGR03021">
    <property type="entry name" value="pilP_fam"/>
    <property type="match status" value="1"/>
</dbReference>
<protein>
    <submittedName>
        <fullName evidence="3">Type IV pilus biogenesis protein PilP</fullName>
    </submittedName>
</protein>
<comment type="caution">
    <text evidence="3">The sequence shown here is derived from an EMBL/GenBank/DDBJ whole genome shotgun (WGS) entry which is preliminary data.</text>
</comment>
<reference evidence="3" key="1">
    <citation type="submission" date="2018-09" db="EMBL/GenBank/DDBJ databases">
        <authorList>
            <consortium name="GenomeTrakr network: Whole genome sequencing for foodborne pathogen traceback"/>
        </authorList>
    </citation>
    <scope>NUCLEOTIDE SEQUENCE</scope>
    <source>
        <strain evidence="3">FSIS21822039</strain>
    </source>
</reference>
<evidence type="ECO:0000313" key="3">
    <source>
        <dbReference type="EMBL" id="ECV0369116.1"/>
    </source>
</evidence>
<dbReference type="InterPro" id="IPR022753">
    <property type="entry name" value="T4SS_pilus_biogen_PilP"/>
</dbReference>
<dbReference type="EMBL" id="AAKSWE010000026">
    <property type="protein sequence ID" value="ECV0369116.1"/>
    <property type="molecule type" value="Genomic_DNA"/>
</dbReference>
<name>A0A607YAZ5_SALET</name>